<evidence type="ECO:0000259" key="1">
    <source>
        <dbReference type="Pfam" id="PF14252"/>
    </source>
</evidence>
<feature type="domain" description="DUF4347" evidence="1">
    <location>
        <begin position="5"/>
        <end position="66"/>
    </location>
</feature>
<dbReference type="Pfam" id="PF14252">
    <property type="entry name" value="DUF4347"/>
    <property type="match status" value="1"/>
</dbReference>
<dbReference type="EMBL" id="DRSQ01000228">
    <property type="protein sequence ID" value="HHE33005.1"/>
    <property type="molecule type" value="Genomic_DNA"/>
</dbReference>
<protein>
    <submittedName>
        <fullName evidence="2">DUF4347 domain-containing protein</fullName>
    </submittedName>
</protein>
<organism evidence="2">
    <name type="scientific">Chlorobaculum parvum</name>
    <dbReference type="NCBI Taxonomy" id="274539"/>
    <lineage>
        <taxon>Bacteria</taxon>
        <taxon>Pseudomonadati</taxon>
        <taxon>Chlorobiota</taxon>
        <taxon>Chlorobiia</taxon>
        <taxon>Chlorobiales</taxon>
        <taxon>Chlorobiaceae</taxon>
        <taxon>Chlorobaculum</taxon>
    </lineage>
</organism>
<sequence length="76" mass="8262">MPDTIVFLDSRVADQETPLASFESTIEVIFLDADRDGLTQIADALSGKSDYSSIQIFSHGSPGTLMHSSYRPSVIL</sequence>
<name>A0A7C5HK74_9CHLB</name>
<evidence type="ECO:0000313" key="2">
    <source>
        <dbReference type="EMBL" id="HHE33005.1"/>
    </source>
</evidence>
<reference evidence="2" key="1">
    <citation type="journal article" date="2020" name="mSystems">
        <title>Genome- and Community-Level Interaction Insights into Carbon Utilization and Element Cycling Functions of Hydrothermarchaeota in Hydrothermal Sediment.</title>
        <authorList>
            <person name="Zhou Z."/>
            <person name="Liu Y."/>
            <person name="Xu W."/>
            <person name="Pan J."/>
            <person name="Luo Z.H."/>
            <person name="Li M."/>
        </authorList>
    </citation>
    <scope>NUCLEOTIDE SEQUENCE [LARGE SCALE GENOMIC DNA]</scope>
    <source>
        <strain evidence="2">HyVt-633</strain>
    </source>
</reference>
<dbReference type="InterPro" id="IPR025592">
    <property type="entry name" value="DUF4347"/>
</dbReference>
<proteinExistence type="predicted"/>
<accession>A0A7C5HK74</accession>
<comment type="caution">
    <text evidence="2">The sequence shown here is derived from an EMBL/GenBank/DDBJ whole genome shotgun (WGS) entry which is preliminary data.</text>
</comment>
<dbReference type="AlphaFoldDB" id="A0A7C5HK74"/>
<gene>
    <name evidence="2" type="ORF">ENL07_10410</name>
</gene>
<dbReference type="Proteomes" id="UP000886058">
    <property type="component" value="Unassembled WGS sequence"/>
</dbReference>